<name>A0A811RUT6_9POAL</name>
<comment type="caution">
    <text evidence="6">The sequence shown here is derived from an EMBL/GenBank/DDBJ whole genome shotgun (WGS) entry which is preliminary data.</text>
</comment>
<evidence type="ECO:0000256" key="3">
    <source>
        <dbReference type="ARBA" id="ARBA00022679"/>
    </source>
</evidence>
<dbReference type="Pfam" id="PF00201">
    <property type="entry name" value="UDPGT"/>
    <property type="match status" value="1"/>
</dbReference>
<dbReference type="InterPro" id="IPR002213">
    <property type="entry name" value="UDP_glucos_trans"/>
</dbReference>
<dbReference type="CDD" id="cd03784">
    <property type="entry name" value="GT1_Gtf-like"/>
    <property type="match status" value="1"/>
</dbReference>
<sequence length="474" mass="51350">MSSQPHVLLVSFPLQGHVNPLLRLGARLAAKGLLVTFTTFRHAGLRALRDDGACDAVGAGRGRLRFDYLRDDGGPLRSPDDDPRYLNPSDMLRHVADVGPSALAGLLRRQADAGRPVACVVNNPFVPWALDVAAGVGIPCAMLWIQSCAVLSLYYHFYNFPEAFFASEADPDTPVAVPGLPTVAADELPLMVRPEYARNLWGQMLRAQLGEIKKTVTWVLVNTFEGLERPVVEALRSHAPVTPVGPLLDHDGDHNDDDGCMAWLDAQLPGSVVYVAFGSLVNIGRGEMLEVAEGLASTGRPFLWVVRDDSRRLLLPEDALAACGDRGRVVAWCPQGRVLGHGAVGCFVTHCGWNSVAEALAAGVPMVGYPWWSDQFTNAKLLVEEYRVGVRLPAPATPDALRASVDEVMGGPRAAAFRMRAKAWKDEAAAAVADGGSSDRNLQAFVEEIRRFHETRSDGSMINSIKHLNSIDVR</sequence>
<dbReference type="EMBL" id="CAJGYO010000017">
    <property type="protein sequence ID" value="CAD6332931.1"/>
    <property type="molecule type" value="Genomic_DNA"/>
</dbReference>
<dbReference type="AlphaFoldDB" id="A0A811RUT6"/>
<keyword evidence="7" id="KW-1185">Reference proteome</keyword>
<comment type="similarity">
    <text evidence="1 4">Belongs to the UDP-glycosyltransferase family.</text>
</comment>
<dbReference type="OrthoDB" id="5835829at2759"/>
<dbReference type="SUPFAM" id="SSF53756">
    <property type="entry name" value="UDP-Glycosyltransferase/glycogen phosphorylase"/>
    <property type="match status" value="1"/>
</dbReference>
<evidence type="ECO:0000313" key="6">
    <source>
        <dbReference type="EMBL" id="CAD6332931.1"/>
    </source>
</evidence>
<dbReference type="PANTHER" id="PTHR11926:SF709">
    <property type="entry name" value="GLYCOSYLTRANSFERASE"/>
    <property type="match status" value="1"/>
</dbReference>
<dbReference type="GO" id="GO:0080043">
    <property type="term" value="F:quercetin 3-O-glucosyltransferase activity"/>
    <property type="evidence" value="ECO:0007669"/>
    <property type="project" value="TreeGrafter"/>
</dbReference>
<dbReference type="Gene3D" id="3.40.50.2000">
    <property type="entry name" value="Glycogen Phosphorylase B"/>
    <property type="match status" value="2"/>
</dbReference>
<dbReference type="EC" id="2.4.1.-" evidence="5"/>
<protein>
    <recommendedName>
        <fullName evidence="5">Glycosyltransferase</fullName>
        <ecNumber evidence="5">2.4.1.-</ecNumber>
    </recommendedName>
</protein>
<proteinExistence type="inferred from homology"/>
<dbReference type="PROSITE" id="PS00375">
    <property type="entry name" value="UDPGT"/>
    <property type="match status" value="1"/>
</dbReference>
<evidence type="ECO:0000256" key="5">
    <source>
        <dbReference type="RuleBase" id="RU362057"/>
    </source>
</evidence>
<dbReference type="InterPro" id="IPR035595">
    <property type="entry name" value="UDP_glycos_trans_CS"/>
</dbReference>
<accession>A0A811RUT6</accession>
<dbReference type="PANTHER" id="PTHR11926">
    <property type="entry name" value="GLUCOSYL/GLUCURONOSYL TRANSFERASES"/>
    <property type="match status" value="1"/>
</dbReference>
<evidence type="ECO:0000256" key="4">
    <source>
        <dbReference type="RuleBase" id="RU003718"/>
    </source>
</evidence>
<dbReference type="FunFam" id="3.40.50.2000:FF:000060">
    <property type="entry name" value="Glycosyltransferase"/>
    <property type="match status" value="1"/>
</dbReference>
<dbReference type="FunFam" id="3.40.50.2000:FF:000101">
    <property type="entry name" value="Glycosyltransferase"/>
    <property type="match status" value="1"/>
</dbReference>
<keyword evidence="2 4" id="KW-0328">Glycosyltransferase</keyword>
<dbReference type="GO" id="GO:0080044">
    <property type="term" value="F:quercetin 7-O-glucosyltransferase activity"/>
    <property type="evidence" value="ECO:0007669"/>
    <property type="project" value="TreeGrafter"/>
</dbReference>
<evidence type="ECO:0000256" key="2">
    <source>
        <dbReference type="ARBA" id="ARBA00022676"/>
    </source>
</evidence>
<dbReference type="Proteomes" id="UP000604825">
    <property type="component" value="Unassembled WGS sequence"/>
</dbReference>
<reference evidence="6" key="1">
    <citation type="submission" date="2020-10" db="EMBL/GenBank/DDBJ databases">
        <authorList>
            <person name="Han B."/>
            <person name="Lu T."/>
            <person name="Zhao Q."/>
            <person name="Huang X."/>
            <person name="Zhao Y."/>
        </authorList>
    </citation>
    <scope>NUCLEOTIDE SEQUENCE</scope>
</reference>
<gene>
    <name evidence="6" type="ORF">NCGR_LOCUS57029</name>
</gene>
<organism evidence="6 7">
    <name type="scientific">Miscanthus lutarioriparius</name>
    <dbReference type="NCBI Taxonomy" id="422564"/>
    <lineage>
        <taxon>Eukaryota</taxon>
        <taxon>Viridiplantae</taxon>
        <taxon>Streptophyta</taxon>
        <taxon>Embryophyta</taxon>
        <taxon>Tracheophyta</taxon>
        <taxon>Spermatophyta</taxon>
        <taxon>Magnoliopsida</taxon>
        <taxon>Liliopsida</taxon>
        <taxon>Poales</taxon>
        <taxon>Poaceae</taxon>
        <taxon>PACMAD clade</taxon>
        <taxon>Panicoideae</taxon>
        <taxon>Andropogonodae</taxon>
        <taxon>Andropogoneae</taxon>
        <taxon>Saccharinae</taxon>
        <taxon>Miscanthus</taxon>
    </lineage>
</organism>
<evidence type="ECO:0000313" key="7">
    <source>
        <dbReference type="Proteomes" id="UP000604825"/>
    </source>
</evidence>
<evidence type="ECO:0000256" key="1">
    <source>
        <dbReference type="ARBA" id="ARBA00009995"/>
    </source>
</evidence>
<keyword evidence="3 4" id="KW-0808">Transferase</keyword>